<feature type="domain" description="SSD" evidence="8">
    <location>
        <begin position="666"/>
        <end position="798"/>
    </location>
</feature>
<evidence type="ECO:0000313" key="9">
    <source>
        <dbReference type="EMBL" id="MCV2884197.1"/>
    </source>
</evidence>
<keyword evidence="3 7" id="KW-0812">Transmembrane</keyword>
<keyword evidence="10" id="KW-1185">Reference proteome</keyword>
<feature type="transmembrane region" description="Helical" evidence="7">
    <location>
        <begin position="362"/>
        <end position="381"/>
    </location>
</feature>
<feature type="transmembrane region" description="Helical" evidence="7">
    <location>
        <begin position="311"/>
        <end position="333"/>
    </location>
</feature>
<feature type="transmembrane region" description="Helical" evidence="7">
    <location>
        <begin position="387"/>
        <end position="414"/>
    </location>
</feature>
<dbReference type="Pfam" id="PF03176">
    <property type="entry name" value="MMPL"/>
    <property type="match status" value="2"/>
</dbReference>
<name>A0ABT3A7E4_9ALTE</name>
<keyword evidence="6" id="KW-0175">Coiled coil</keyword>
<evidence type="ECO:0000259" key="8">
    <source>
        <dbReference type="PROSITE" id="PS50156"/>
    </source>
</evidence>
<feature type="transmembrane region" description="Helical" evidence="7">
    <location>
        <begin position="259"/>
        <end position="278"/>
    </location>
</feature>
<feature type="coiled-coil region" evidence="6">
    <location>
        <begin position="194"/>
        <end position="221"/>
    </location>
</feature>
<evidence type="ECO:0000256" key="1">
    <source>
        <dbReference type="ARBA" id="ARBA00004651"/>
    </source>
</evidence>
<evidence type="ECO:0000256" key="3">
    <source>
        <dbReference type="ARBA" id="ARBA00022692"/>
    </source>
</evidence>
<evidence type="ECO:0000256" key="4">
    <source>
        <dbReference type="ARBA" id="ARBA00022989"/>
    </source>
</evidence>
<evidence type="ECO:0000256" key="7">
    <source>
        <dbReference type="SAM" id="Phobius"/>
    </source>
</evidence>
<feature type="domain" description="SSD" evidence="8">
    <location>
        <begin position="293"/>
        <end position="412"/>
    </location>
</feature>
<sequence length="812" mass="90430">MSKSRIANALVNQAQWLLILFLLLAAIAAYGLQFFKIDASADTLLVKNNRLYIQTQMMNKRFAPQEFILVAVEPKNAPLFSQQTFSLLQAMAEEINELPRVDSVTHMLNVPLLSQIDSLQGEIDPDDWTWEAKQYDPKTMQDIFSDHPLFTDLLVNKAQSATAIQIVFKHNQALQALYHQITDIQAQALEGALSDKQEADIQELKAQAEPIEAELTKQRKQEIEALYKIIASYDDQADLYLGGSYVLGQQLIDIIESDLVTFGSAIGLAICVLLLLFFKSIRWVMLPVICCGFSVLYTMGLFGFLDLRTTVISANFVALQLILTLAIVIHLIVEFRQCANQSNEEDIKPLLVATLQRKLAPCFYAGLTTSVGFGSLIFSGIQPVVTFGWMMIIATIISIVTSLVLFPAILTLFSHKDMRSDGGLSRGFISLTRKISMNAPNTVVLTTVVITVFSVVGLLRLDVENSFLDYFADSTNVHKELTFIDSQFGGSTPMDVVVTLPDEFQKQDVTLSAKSIQTLQKIQYVLSQYEATGNITSIVNFTELAKQINQGQPLTEYELTVIYTLLDKSLRDKLLGSYFSPEHNQLRISSRIQDSTEGLDRQQFMDTLSADMKQMGLPEENVTITNLFVLYQDILQRLFTSQIMTLGIVYIALFVVLLFIFKQLSIATIALLPNILTTLVVLGVMGWLNIPLDLMTITIAAIAMGIAIDDTIHFVHRYLESNDAIVTGARQRQSTALDNTFSSVGYALFYTTSVITLGFSLLSFSDFVPSILFGLLTGFAMVFALIVDTTLLPVLLERFVGRKALKSQAHDV</sequence>
<gene>
    <name evidence="9" type="ORF">OE749_05780</name>
</gene>
<dbReference type="Gene3D" id="1.20.1640.10">
    <property type="entry name" value="Multidrug efflux transporter AcrB transmembrane domain"/>
    <property type="match status" value="2"/>
</dbReference>
<dbReference type="PANTHER" id="PTHR33406:SF12">
    <property type="entry name" value="BLR2997 PROTEIN"/>
    <property type="match status" value="1"/>
</dbReference>
<evidence type="ECO:0000313" key="10">
    <source>
        <dbReference type="Proteomes" id="UP001652504"/>
    </source>
</evidence>
<dbReference type="PROSITE" id="PS50156">
    <property type="entry name" value="SSD"/>
    <property type="match status" value="2"/>
</dbReference>
<protein>
    <submittedName>
        <fullName evidence="9">MMPL family transporter</fullName>
    </submittedName>
</protein>
<feature type="transmembrane region" description="Helical" evidence="7">
    <location>
        <begin position="668"/>
        <end position="688"/>
    </location>
</feature>
<dbReference type="Proteomes" id="UP001652504">
    <property type="component" value="Unassembled WGS sequence"/>
</dbReference>
<comment type="caution">
    <text evidence="9">The sequence shown here is derived from an EMBL/GenBank/DDBJ whole genome shotgun (WGS) entry which is preliminary data.</text>
</comment>
<proteinExistence type="predicted"/>
<reference evidence="9 10" key="1">
    <citation type="submission" date="2022-10" db="EMBL/GenBank/DDBJ databases">
        <title>Aestuariibacter sp. AA17 isolated from Montipora capitata coral fragment.</title>
        <authorList>
            <person name="Emsley S.A."/>
            <person name="Pfannmuller K.M."/>
            <person name="Loughran R.M."/>
            <person name="Shlafstein M."/>
            <person name="Papke E."/>
            <person name="Saw J.H."/>
            <person name="Ushijima B."/>
            <person name="Videau P."/>
        </authorList>
    </citation>
    <scope>NUCLEOTIDE SEQUENCE [LARGE SCALE GENOMIC DNA]</scope>
    <source>
        <strain evidence="9 10">AA17</strain>
    </source>
</reference>
<feature type="transmembrane region" description="Helical" evidence="7">
    <location>
        <begin position="285"/>
        <end position="305"/>
    </location>
</feature>
<evidence type="ECO:0000256" key="6">
    <source>
        <dbReference type="SAM" id="Coils"/>
    </source>
</evidence>
<dbReference type="InterPro" id="IPR004869">
    <property type="entry name" value="MMPL_dom"/>
</dbReference>
<feature type="transmembrane region" description="Helical" evidence="7">
    <location>
        <begin position="694"/>
        <end position="715"/>
    </location>
</feature>
<feature type="transmembrane region" description="Helical" evidence="7">
    <location>
        <begin position="736"/>
        <end position="759"/>
    </location>
</feature>
<comment type="subcellular location">
    <subcellularLocation>
        <location evidence="1">Cell membrane</location>
        <topology evidence="1">Multi-pass membrane protein</topology>
    </subcellularLocation>
</comment>
<feature type="transmembrane region" description="Helical" evidence="7">
    <location>
        <begin position="435"/>
        <end position="459"/>
    </location>
</feature>
<keyword evidence="4 7" id="KW-1133">Transmembrane helix</keyword>
<dbReference type="InterPro" id="IPR000731">
    <property type="entry name" value="SSD"/>
</dbReference>
<keyword evidence="2" id="KW-1003">Cell membrane</keyword>
<keyword evidence="5 7" id="KW-0472">Membrane</keyword>
<accession>A0ABT3A7E4</accession>
<dbReference type="EMBL" id="JAOWKX010000002">
    <property type="protein sequence ID" value="MCV2884197.1"/>
    <property type="molecule type" value="Genomic_DNA"/>
</dbReference>
<evidence type="ECO:0000256" key="5">
    <source>
        <dbReference type="ARBA" id="ARBA00023136"/>
    </source>
</evidence>
<dbReference type="InterPro" id="IPR050545">
    <property type="entry name" value="Mycobact_MmpL"/>
</dbReference>
<organism evidence="9 10">
    <name type="scientific">Fluctibacter corallii</name>
    <dbReference type="NCBI Taxonomy" id="2984329"/>
    <lineage>
        <taxon>Bacteria</taxon>
        <taxon>Pseudomonadati</taxon>
        <taxon>Pseudomonadota</taxon>
        <taxon>Gammaproteobacteria</taxon>
        <taxon>Alteromonadales</taxon>
        <taxon>Alteromonadaceae</taxon>
        <taxon>Fluctibacter</taxon>
    </lineage>
</organism>
<feature type="transmembrane region" description="Helical" evidence="7">
    <location>
        <begin position="771"/>
        <end position="796"/>
    </location>
</feature>
<feature type="transmembrane region" description="Helical" evidence="7">
    <location>
        <begin position="643"/>
        <end position="661"/>
    </location>
</feature>
<dbReference type="PANTHER" id="PTHR33406">
    <property type="entry name" value="MEMBRANE PROTEIN MJ1562-RELATED"/>
    <property type="match status" value="1"/>
</dbReference>
<dbReference type="SUPFAM" id="SSF82866">
    <property type="entry name" value="Multidrug efflux transporter AcrB transmembrane domain"/>
    <property type="match status" value="2"/>
</dbReference>
<dbReference type="RefSeq" id="WP_263711403.1">
    <property type="nucleotide sequence ID" value="NZ_JAOWKX010000002.1"/>
</dbReference>
<evidence type="ECO:0000256" key="2">
    <source>
        <dbReference type="ARBA" id="ARBA00022475"/>
    </source>
</evidence>